<dbReference type="Proteomes" id="UP001230005">
    <property type="component" value="Unassembled WGS sequence"/>
</dbReference>
<evidence type="ECO:0000313" key="3">
    <source>
        <dbReference type="Proteomes" id="UP001230005"/>
    </source>
</evidence>
<evidence type="ECO:0000313" key="2">
    <source>
        <dbReference type="EMBL" id="MDQ0255434.1"/>
    </source>
</evidence>
<sequence>MKIDVTDEAIKWFRDELDVSEGDSVQFFVRYGGCGDFQSGFSLGVNVKEPEDIGTSIEKEGLLFFIENKDIWYFDDQDLLVEFDEKIGEIQYTKK</sequence>
<dbReference type="InterPro" id="IPR035903">
    <property type="entry name" value="HesB-like_dom_sf"/>
</dbReference>
<dbReference type="InterPro" id="IPR008326">
    <property type="entry name" value="PdhI-like"/>
</dbReference>
<evidence type="ECO:0000256" key="1">
    <source>
        <dbReference type="ARBA" id="ARBA00006718"/>
    </source>
</evidence>
<name>A0ABT9ZW17_9BACI</name>
<protein>
    <submittedName>
        <fullName evidence="2">Uncharacterized protein YneR</fullName>
    </submittedName>
</protein>
<gene>
    <name evidence="2" type="ORF">J2S74_002816</name>
</gene>
<dbReference type="EMBL" id="JAUSUG010000010">
    <property type="protein sequence ID" value="MDQ0255434.1"/>
    <property type="molecule type" value="Genomic_DNA"/>
</dbReference>
<dbReference type="PIRSF" id="PIRSF034852">
    <property type="entry name" value="UCP034852"/>
    <property type="match status" value="1"/>
</dbReference>
<dbReference type="RefSeq" id="WP_307326359.1">
    <property type="nucleotide sequence ID" value="NZ_JAUSUG010000010.1"/>
</dbReference>
<reference evidence="2 3" key="1">
    <citation type="submission" date="2023-07" db="EMBL/GenBank/DDBJ databases">
        <title>Genomic Encyclopedia of Type Strains, Phase IV (KMG-IV): sequencing the most valuable type-strain genomes for metagenomic binning, comparative biology and taxonomic classification.</title>
        <authorList>
            <person name="Goeker M."/>
        </authorList>
    </citation>
    <scope>NUCLEOTIDE SEQUENCE [LARGE SCALE GENOMIC DNA]</scope>
    <source>
        <strain evidence="2 3">DSM 9768</strain>
    </source>
</reference>
<accession>A0ABT9ZW17</accession>
<keyword evidence="3" id="KW-1185">Reference proteome</keyword>
<dbReference type="SUPFAM" id="SSF89360">
    <property type="entry name" value="HesB-like domain"/>
    <property type="match status" value="1"/>
</dbReference>
<comment type="similarity">
    <text evidence="1">Belongs to the HesB/IscA family.</text>
</comment>
<comment type="caution">
    <text evidence="2">The sequence shown here is derived from an EMBL/GenBank/DDBJ whole genome shotgun (WGS) entry which is preliminary data.</text>
</comment>
<proteinExistence type="inferred from homology"/>
<organism evidence="2 3">
    <name type="scientific">Evansella vedderi</name>
    <dbReference type="NCBI Taxonomy" id="38282"/>
    <lineage>
        <taxon>Bacteria</taxon>
        <taxon>Bacillati</taxon>
        <taxon>Bacillota</taxon>
        <taxon>Bacilli</taxon>
        <taxon>Bacillales</taxon>
        <taxon>Bacillaceae</taxon>
        <taxon>Evansella</taxon>
    </lineage>
</organism>